<name>A0A2P4PWW8_RHIID</name>
<sequence length="381" mass="43681">MDKAQLLVETFGEWPGKDDKQVKNQSITANPGVQTSAKKPRKGKNLSIPKATQILTGYKEADDQREQVRDIIVYDILYTWDVEKILGELTLWGHTIKLSVKWQYKYQTLRVKIVLNSFTLSQFNKFWTTDLGEMTMATLWNNRKPQLFLQTCGISTFKIIQTSRYFENWETTLKALDTPQVFLNDKELKWCQHSIPTLKKKHKPKAKNTLNKKSSGTGQSSNSNQPKKKDKKFSTKATKNDNQLMNPNSQKKAKNFSKNDNSQDINDYLMDASPFLEQDVDDLIRQGFQKLPNPVPIKLPSTPDIVMTPVDHTVIPENSWKKDKQKARVTDDKQVANQSTKAKPDVKTSAQNSHKGKKSFEPEATQILTGYEAVEEELERI</sequence>
<feature type="compositionally biased region" description="Low complexity" evidence="1">
    <location>
        <begin position="207"/>
        <end position="225"/>
    </location>
</feature>
<organism evidence="2 3">
    <name type="scientific">Rhizophagus irregularis (strain DAOM 181602 / DAOM 197198 / MUCL 43194)</name>
    <name type="common">Arbuscular mycorrhizal fungus</name>
    <name type="synonym">Glomus intraradices</name>
    <dbReference type="NCBI Taxonomy" id="747089"/>
    <lineage>
        <taxon>Eukaryota</taxon>
        <taxon>Fungi</taxon>
        <taxon>Fungi incertae sedis</taxon>
        <taxon>Mucoromycota</taxon>
        <taxon>Glomeromycotina</taxon>
        <taxon>Glomeromycetes</taxon>
        <taxon>Glomerales</taxon>
        <taxon>Glomeraceae</taxon>
        <taxon>Rhizophagus</taxon>
    </lineage>
</organism>
<evidence type="ECO:0000313" key="2">
    <source>
        <dbReference type="EMBL" id="POG69887.1"/>
    </source>
</evidence>
<evidence type="ECO:0000313" key="3">
    <source>
        <dbReference type="Proteomes" id="UP000018888"/>
    </source>
</evidence>
<dbReference type="Proteomes" id="UP000018888">
    <property type="component" value="Unassembled WGS sequence"/>
</dbReference>
<dbReference type="VEuPathDB" id="FungiDB:RhiirFUN_012520"/>
<feature type="compositionally biased region" description="Basic and acidic residues" evidence="1">
    <location>
        <begin position="320"/>
        <end position="334"/>
    </location>
</feature>
<feature type="region of interest" description="Disordered" evidence="1">
    <location>
        <begin position="320"/>
        <end position="363"/>
    </location>
</feature>
<feature type="region of interest" description="Disordered" evidence="1">
    <location>
        <begin position="15"/>
        <end position="44"/>
    </location>
</feature>
<comment type="caution">
    <text evidence="2">The sequence shown here is derived from an EMBL/GenBank/DDBJ whole genome shotgun (WGS) entry which is preliminary data.</text>
</comment>
<feature type="region of interest" description="Disordered" evidence="1">
    <location>
        <begin position="199"/>
        <end position="265"/>
    </location>
</feature>
<gene>
    <name evidence="2" type="ORF">GLOIN_2v1776441</name>
</gene>
<protein>
    <submittedName>
        <fullName evidence="2">Uncharacterized protein</fullName>
    </submittedName>
</protein>
<evidence type="ECO:0000256" key="1">
    <source>
        <dbReference type="SAM" id="MobiDB-lite"/>
    </source>
</evidence>
<reference evidence="2 3" key="1">
    <citation type="journal article" date="2013" name="Proc. Natl. Acad. Sci. U.S.A.">
        <title>Genome of an arbuscular mycorrhizal fungus provides insight into the oldest plant symbiosis.</title>
        <authorList>
            <person name="Tisserant E."/>
            <person name="Malbreil M."/>
            <person name="Kuo A."/>
            <person name="Kohler A."/>
            <person name="Symeonidi A."/>
            <person name="Balestrini R."/>
            <person name="Charron P."/>
            <person name="Duensing N."/>
            <person name="Frei Dit Frey N."/>
            <person name="Gianinazzi-Pearson V."/>
            <person name="Gilbert L.B."/>
            <person name="Handa Y."/>
            <person name="Herr J.R."/>
            <person name="Hijri M."/>
            <person name="Koul R."/>
            <person name="Kawaguchi M."/>
            <person name="Krajinski F."/>
            <person name="Lammers P.J."/>
            <person name="Masclaux F.G."/>
            <person name="Murat C."/>
            <person name="Morin E."/>
            <person name="Ndikumana S."/>
            <person name="Pagni M."/>
            <person name="Petitpierre D."/>
            <person name="Requena N."/>
            <person name="Rosikiewicz P."/>
            <person name="Riley R."/>
            <person name="Saito K."/>
            <person name="San Clemente H."/>
            <person name="Shapiro H."/>
            <person name="van Tuinen D."/>
            <person name="Becard G."/>
            <person name="Bonfante P."/>
            <person name="Paszkowski U."/>
            <person name="Shachar-Hill Y.Y."/>
            <person name="Tuskan G.A."/>
            <person name="Young P.W."/>
            <person name="Sanders I.R."/>
            <person name="Henrissat B."/>
            <person name="Rensing S.A."/>
            <person name="Grigoriev I.V."/>
            <person name="Corradi N."/>
            <person name="Roux C."/>
            <person name="Martin F."/>
        </authorList>
    </citation>
    <scope>NUCLEOTIDE SEQUENCE [LARGE SCALE GENOMIC DNA]</scope>
    <source>
        <strain evidence="2 3">DAOM 197198</strain>
    </source>
</reference>
<dbReference type="EMBL" id="AUPC02000128">
    <property type="protein sequence ID" value="POG69887.1"/>
    <property type="molecule type" value="Genomic_DNA"/>
</dbReference>
<dbReference type="VEuPathDB" id="FungiDB:RhiirFUN_005467"/>
<feature type="compositionally biased region" description="Polar residues" evidence="1">
    <location>
        <begin position="23"/>
        <end position="37"/>
    </location>
</feature>
<dbReference type="AlphaFoldDB" id="A0A2P4PWW8"/>
<reference evidence="2 3" key="2">
    <citation type="journal article" date="2018" name="New Phytol.">
        <title>High intraspecific genome diversity in the model arbuscular mycorrhizal symbiont Rhizophagus irregularis.</title>
        <authorList>
            <person name="Chen E.C.H."/>
            <person name="Morin E."/>
            <person name="Beaudet D."/>
            <person name="Noel J."/>
            <person name="Yildirir G."/>
            <person name="Ndikumana S."/>
            <person name="Charron P."/>
            <person name="St-Onge C."/>
            <person name="Giorgi J."/>
            <person name="Kruger M."/>
            <person name="Marton T."/>
            <person name="Ropars J."/>
            <person name="Grigoriev I.V."/>
            <person name="Hainaut M."/>
            <person name="Henrissat B."/>
            <person name="Roux C."/>
            <person name="Martin F."/>
            <person name="Corradi N."/>
        </authorList>
    </citation>
    <scope>NUCLEOTIDE SEQUENCE [LARGE SCALE GENOMIC DNA]</scope>
    <source>
        <strain evidence="2 3">DAOM 197198</strain>
    </source>
</reference>
<proteinExistence type="predicted"/>
<keyword evidence="3" id="KW-1185">Reference proteome</keyword>
<accession>A0A2P4PWW8</accession>
<feature type="compositionally biased region" description="Polar residues" evidence="1">
    <location>
        <begin position="240"/>
        <end position="265"/>
    </location>
</feature>